<evidence type="ECO:0000313" key="3">
    <source>
        <dbReference type="Proteomes" id="UP000541610"/>
    </source>
</evidence>
<evidence type="ECO:0000313" key="2">
    <source>
        <dbReference type="EMBL" id="KAF4684483.1"/>
    </source>
</evidence>
<reference evidence="2 3" key="1">
    <citation type="submission" date="2020-04" db="EMBL/GenBank/DDBJ databases">
        <title>Perkinsus olseni comparative genomics.</title>
        <authorList>
            <person name="Bogema D.R."/>
        </authorList>
    </citation>
    <scope>NUCLEOTIDE SEQUENCE [LARGE SCALE GENOMIC DNA]</scope>
    <source>
        <strain evidence="2">00978-12</strain>
    </source>
</reference>
<dbReference type="Proteomes" id="UP000541610">
    <property type="component" value="Unassembled WGS sequence"/>
</dbReference>
<name>A0A7J6NKR5_PEROL</name>
<accession>A0A7J6NKR5</accession>
<evidence type="ECO:0000256" key="1">
    <source>
        <dbReference type="SAM" id="MobiDB-lite"/>
    </source>
</evidence>
<feature type="region of interest" description="Disordered" evidence="1">
    <location>
        <begin position="1"/>
        <end position="43"/>
    </location>
</feature>
<dbReference type="EMBL" id="JABANP010000310">
    <property type="protein sequence ID" value="KAF4684483.1"/>
    <property type="molecule type" value="Genomic_DNA"/>
</dbReference>
<organism evidence="2 3">
    <name type="scientific">Perkinsus olseni</name>
    <name type="common">Perkinsus atlanticus</name>
    <dbReference type="NCBI Taxonomy" id="32597"/>
    <lineage>
        <taxon>Eukaryota</taxon>
        <taxon>Sar</taxon>
        <taxon>Alveolata</taxon>
        <taxon>Perkinsozoa</taxon>
        <taxon>Perkinsea</taxon>
        <taxon>Perkinsida</taxon>
        <taxon>Perkinsidae</taxon>
        <taxon>Perkinsus</taxon>
    </lineage>
</organism>
<protein>
    <submittedName>
        <fullName evidence="2">Uncharacterized protein</fullName>
    </submittedName>
</protein>
<sequence>MASASSSESDTSSSDPSGSSSAPTGQATAHGPRVKPLSPSSARLSSSPAFNHVGIFCGQCVLSFMSVASSENQDHDEVTAILTSVCEDETTVGVLHKFLCDSHITKARSLATLSPALIAAASTQLRAPDEGDQKMDGTLWKGVVASLLAAARDEALAQIEHQVLLAKARVDFSRGTVGW</sequence>
<gene>
    <name evidence="2" type="ORF">FOZ60_007825</name>
</gene>
<dbReference type="AlphaFoldDB" id="A0A7J6NKR5"/>
<dbReference type="OrthoDB" id="10447140at2759"/>
<proteinExistence type="predicted"/>
<feature type="compositionally biased region" description="Low complexity" evidence="1">
    <location>
        <begin position="1"/>
        <end position="25"/>
    </location>
</feature>
<comment type="caution">
    <text evidence="2">The sequence shown here is derived from an EMBL/GenBank/DDBJ whole genome shotgun (WGS) entry which is preliminary data.</text>
</comment>